<dbReference type="Proteomes" id="UP000232688">
    <property type="component" value="Unassembled WGS sequence"/>
</dbReference>
<organism evidence="1 2">
    <name type="scientific">Rhizophagus irregularis</name>
    <dbReference type="NCBI Taxonomy" id="588596"/>
    <lineage>
        <taxon>Eukaryota</taxon>
        <taxon>Fungi</taxon>
        <taxon>Fungi incertae sedis</taxon>
        <taxon>Mucoromycota</taxon>
        <taxon>Glomeromycotina</taxon>
        <taxon>Glomeromycetes</taxon>
        <taxon>Glomerales</taxon>
        <taxon>Glomeraceae</taxon>
        <taxon>Rhizophagus</taxon>
    </lineage>
</organism>
<reference evidence="1 2" key="1">
    <citation type="submission" date="2017-10" db="EMBL/GenBank/DDBJ databases">
        <title>Extensive intraspecific genome diversity in a model arbuscular mycorrhizal fungus.</title>
        <authorList>
            <person name="Chen E.C.H."/>
            <person name="Morin E."/>
            <person name="Baudet D."/>
            <person name="Noel J."/>
            <person name="Ndikumana S."/>
            <person name="Charron P."/>
            <person name="St-Onge C."/>
            <person name="Giorgi J."/>
            <person name="Grigoriev I.V."/>
            <person name="Roux C."/>
            <person name="Martin F.M."/>
            <person name="Corradi N."/>
        </authorList>
    </citation>
    <scope>NUCLEOTIDE SEQUENCE [LARGE SCALE GENOMIC DNA]</scope>
    <source>
        <strain evidence="1 2">A1</strain>
    </source>
</reference>
<sequence length="203" mass="22883">MFRRNGTLLGIKKQTGNKLEILLKPLLRLNNQGAEYNNPAIESTKPAVNEVIDPLINEITIKYGIPVRLSTANISIFQLNDDPYKPSLLRQTISGDSKLCTIGSDNHTVHIPIFSSTFNQPNSSYYVVVDNNFVISQERNEPLLGIIKKTWMISTKPFKIGQHSVSVTGLLRLNEEGSSKFLQLNHQSEFFNNIIQEFSKIIP</sequence>
<accession>A0A2N0QU47</accession>
<gene>
    <name evidence="1" type="ORF">RhiirA1_542829</name>
</gene>
<evidence type="ECO:0000313" key="1">
    <source>
        <dbReference type="EMBL" id="PKC54598.1"/>
    </source>
</evidence>
<dbReference type="VEuPathDB" id="FungiDB:FUN_000106"/>
<proteinExistence type="predicted"/>
<reference evidence="1 2" key="2">
    <citation type="submission" date="2017-10" db="EMBL/GenBank/DDBJ databases">
        <title>Genome analyses suggest a sexual origin of heterokaryosis in a supposedly ancient asexual fungus.</title>
        <authorList>
            <person name="Corradi N."/>
            <person name="Sedzielewska K."/>
            <person name="Noel J."/>
            <person name="Charron P."/>
            <person name="Farinelli L."/>
            <person name="Marton T."/>
            <person name="Kruger M."/>
            <person name="Pelin A."/>
            <person name="Brachmann A."/>
            <person name="Corradi N."/>
        </authorList>
    </citation>
    <scope>NUCLEOTIDE SEQUENCE [LARGE SCALE GENOMIC DNA]</scope>
    <source>
        <strain evidence="1 2">A1</strain>
    </source>
</reference>
<comment type="caution">
    <text evidence="1">The sequence shown here is derived from an EMBL/GenBank/DDBJ whole genome shotgun (WGS) entry which is preliminary data.</text>
</comment>
<dbReference type="EMBL" id="LLXH01003134">
    <property type="protein sequence ID" value="PKC54598.1"/>
    <property type="molecule type" value="Genomic_DNA"/>
</dbReference>
<feature type="non-terminal residue" evidence="1">
    <location>
        <position position="203"/>
    </location>
</feature>
<name>A0A2N0QU47_9GLOM</name>
<protein>
    <submittedName>
        <fullName evidence="1">Uncharacterized protein</fullName>
    </submittedName>
</protein>
<evidence type="ECO:0000313" key="2">
    <source>
        <dbReference type="Proteomes" id="UP000232688"/>
    </source>
</evidence>
<dbReference type="AlphaFoldDB" id="A0A2N0QU47"/>
<dbReference type="VEuPathDB" id="FungiDB:RhiirA1_542829"/>